<comment type="similarity">
    <text evidence="2">Belongs to the APC1 family.</text>
</comment>
<keyword evidence="7" id="KW-0498">Mitosis</keyword>
<dbReference type="GO" id="GO:0051301">
    <property type="term" value="P:cell division"/>
    <property type="evidence" value="ECO:0007669"/>
    <property type="project" value="UniProtKB-KW"/>
</dbReference>
<reference evidence="20" key="3">
    <citation type="submission" date="2025-09" db="UniProtKB">
        <authorList>
            <consortium name="Ensembl"/>
        </authorList>
    </citation>
    <scope>IDENTIFICATION</scope>
</reference>
<evidence type="ECO:0000256" key="6">
    <source>
        <dbReference type="ARBA" id="ARBA00022737"/>
    </source>
</evidence>
<evidence type="ECO:0000256" key="11">
    <source>
        <dbReference type="ARBA" id="ARBA00061970"/>
    </source>
</evidence>
<dbReference type="Pfam" id="PF12859">
    <property type="entry name" value="ANAPC1"/>
    <property type="match status" value="1"/>
</dbReference>
<evidence type="ECO:0000256" key="4">
    <source>
        <dbReference type="ARBA" id="ARBA00022553"/>
    </source>
</evidence>
<dbReference type="Ensembl" id="ENSTGET00000000970.1">
    <property type="protein sequence ID" value="ENSTGEP00000000737.1"/>
    <property type="gene ID" value="ENSTGEG00000000714.1"/>
</dbReference>
<reference evidence="20" key="2">
    <citation type="submission" date="2025-08" db="UniProtKB">
        <authorList>
            <consortium name="Ensembl"/>
        </authorList>
    </citation>
    <scope>IDENTIFICATION</scope>
</reference>
<feature type="region of interest" description="Disordered" evidence="15">
    <location>
        <begin position="631"/>
        <end position="652"/>
    </location>
</feature>
<dbReference type="GO" id="GO:0007091">
    <property type="term" value="P:metaphase/anaphase transition of mitotic cell cycle"/>
    <property type="evidence" value="ECO:0007669"/>
    <property type="project" value="TreeGrafter"/>
</dbReference>
<keyword evidence="21" id="KW-1185">Reference proteome</keyword>
<evidence type="ECO:0000259" key="19">
    <source>
        <dbReference type="Pfam" id="PF21282"/>
    </source>
</evidence>
<evidence type="ECO:0000256" key="8">
    <source>
        <dbReference type="ARBA" id="ARBA00022786"/>
    </source>
</evidence>
<evidence type="ECO:0000259" key="17">
    <source>
        <dbReference type="Pfam" id="PF18122"/>
    </source>
</evidence>
<evidence type="ECO:0000256" key="3">
    <source>
        <dbReference type="ARBA" id="ARBA00016070"/>
    </source>
</evidence>
<dbReference type="InterPro" id="IPR011989">
    <property type="entry name" value="ARM-like"/>
</dbReference>
<keyword evidence="5" id="KW-0132">Cell division</keyword>
<evidence type="ECO:0000256" key="13">
    <source>
        <dbReference type="ARBA" id="ARBA00081422"/>
    </source>
</evidence>
<evidence type="ECO:0000256" key="2">
    <source>
        <dbReference type="ARBA" id="ARBA00010547"/>
    </source>
</evidence>
<dbReference type="InterPro" id="IPR041221">
    <property type="entry name" value="APC1_C"/>
</dbReference>
<feature type="compositionally biased region" description="Polar residues" evidence="15">
    <location>
        <begin position="634"/>
        <end position="643"/>
    </location>
</feature>
<evidence type="ECO:0000259" key="18">
    <source>
        <dbReference type="Pfam" id="PF20518"/>
    </source>
</evidence>
<keyword evidence="6" id="KW-0677">Repeat</keyword>
<feature type="domain" description="Anaphase-promoting complex subunit 1 middle" evidence="18">
    <location>
        <begin position="449"/>
        <end position="489"/>
    </location>
</feature>
<keyword evidence="8" id="KW-0833">Ubl conjugation pathway</keyword>
<reference evidence="20" key="1">
    <citation type="submission" date="2018-05" db="EMBL/GenBank/DDBJ databases">
        <title>Whole genome of Theropithecus gelada.</title>
        <authorList>
            <person name="Chiou K.L."/>
            <person name="Snyder-Mackler N."/>
        </authorList>
    </citation>
    <scope>NUCLEOTIDE SEQUENCE [LARGE SCALE GENOMIC DNA]</scope>
</reference>
<dbReference type="Pfam" id="PF18122">
    <property type="entry name" value="APC1_C"/>
    <property type="match status" value="1"/>
</dbReference>
<protein>
    <recommendedName>
        <fullName evidence="3">Anaphase-promoting complex subunit 1</fullName>
    </recommendedName>
    <alternativeName>
        <fullName evidence="14">Cyclosome subunit 1</fullName>
    </alternativeName>
    <alternativeName>
        <fullName evidence="12">Mitotic checkpoint regulator</fullName>
    </alternativeName>
    <alternativeName>
        <fullName evidence="13">Testis-specific gene 24 protein</fullName>
    </alternativeName>
</protein>
<dbReference type="PANTHER" id="PTHR12827">
    <property type="entry name" value="MEIOTIC CHECKPOINT REGULATOR TSG24 FAMILY MEMBER"/>
    <property type="match status" value="1"/>
</dbReference>
<evidence type="ECO:0000259" key="16">
    <source>
        <dbReference type="Pfam" id="PF12859"/>
    </source>
</evidence>
<keyword evidence="4" id="KW-0597">Phosphoprotein</keyword>
<dbReference type="InterPro" id="IPR046794">
    <property type="entry name" value="Apc1_MidN"/>
</dbReference>
<dbReference type="GO" id="GO:0070979">
    <property type="term" value="P:protein K11-linked ubiquitination"/>
    <property type="evidence" value="ECO:0007669"/>
    <property type="project" value="TreeGrafter"/>
</dbReference>
<comment type="function">
    <text evidence="10">Component of the anaphase promoting complex/cyclosome (APC/C), a cell cycle-regulated E3 ubiquitin ligase that controls progression through mitosis and the G1 phase of the cell cycle. The APC/C complex acts by mediating ubiquitination and subsequent degradation of target proteins: it mainly mediates the formation of 'Lys-11'-linked polyubiquitin chains and, to a lower extent, the formation of 'Lys-48'- and 'Lys-63'-linked polyubiquitin chains. The APC/C complex catalyzes assembly of branched 'Lys-11'-/'Lys-48'-linked branched ubiquitin chains on target proteins.</text>
</comment>
<dbReference type="GO" id="GO:0060090">
    <property type="term" value="F:molecular adaptor activity"/>
    <property type="evidence" value="ECO:0007669"/>
    <property type="project" value="TreeGrafter"/>
</dbReference>
<dbReference type="FunFam" id="1.25.10.10:FF:000103">
    <property type="entry name" value="Anaphase promoting complex subunit 1"/>
    <property type="match status" value="1"/>
</dbReference>
<feature type="region of interest" description="Disordered" evidence="15">
    <location>
        <begin position="164"/>
        <end position="187"/>
    </location>
</feature>
<keyword evidence="9" id="KW-0131">Cell cycle</keyword>
<dbReference type="Pfam" id="PF20518">
    <property type="entry name" value="Apc1_MidN"/>
    <property type="match status" value="2"/>
</dbReference>
<feature type="region of interest" description="Disordered" evidence="15">
    <location>
        <begin position="97"/>
        <end position="134"/>
    </location>
</feature>
<evidence type="ECO:0000313" key="21">
    <source>
        <dbReference type="Proteomes" id="UP000694411"/>
    </source>
</evidence>
<evidence type="ECO:0000256" key="15">
    <source>
        <dbReference type="SAM" id="MobiDB-lite"/>
    </source>
</evidence>
<feature type="domain" description="Anaphase-promoting complex subunit 1 beta-sandwich" evidence="19">
    <location>
        <begin position="1253"/>
        <end position="1338"/>
    </location>
</feature>
<sequence length="1580" mass="175807">MFSMLHPLDEITPLVCKSGSIFGSSRVQYVVDHAMKIVFLNTDPSIVMTYDAVQNVHSVWTLRRVKSEEENVVLKFSEQGGTPQNVATSSSLTAHLRSLSKGDSPVTSPFQNYSSIHSQSRSTSSPSLHSRSPSISNMAALSRAHSPALGVHSFSGVQRFNISSHNQSPKRHSISHSPNSNSNGSFLAPETEPIVPELCIDHLWTETMTNIRFHNTFNTHAGCCMYQVSFFILLFSCVKFQESNDKTQLIFGSVTNIPAKDAAPVEKIDTMLVLEGSGNLVLYTGVVRVGKVFIPGLPAPSLTMSNTMPRPSTPLDGVSTPKPLSKLLGSLDEVVLLSPVPELRDSSKLHDSLYNEDCTFQQLGTYIHSIRDPVHNRVTLELSNGSMVRITIPEIATSELVQTCLQAIKCILPKEIAVQMLVKWYNVHSAPGGPSYHSEWNLFVTCLMNMMGYNTDRLAWTRNFDFEGSLSPVIAPKKARPSETGSDDVNGNICSFFFTQLYFLKNYFVGTYHNLITHSIDDRQWDSPLSPSLFFFRNKTVLLMNIFIPVSYQDNCNSGKSKLKFFLLSFNYKGFTLRDLETLPFGIALPIRDAIYHCREQPASDWPEAVCLLIGRQDLSKQACEGNLPKGKSVLSSDVPSGTETEEEDDGMNDMNHEVMSLIWSEDLRVQDVRRLLQSAHPVRVNVVQYPELSDHEFIEEKENRLLQLCQRTMALPVGRGMFTLFSYHPVPTEPLPIPKLNLTGRAPPRNTTVDLNSGNIDVPPNMTSWASFHNGVAAGLKIAPASQIDSAWIVYNKPKHAELANEYAGFLMALGLNGHLTKLATLNIHDYLTKGHEMTSIGLLLGVSAAKLGTMDMSITRLLSIHIPALLPPTSTELDVPHNVQVAAVVGIGLVYQGTAHRHTAEVLLAEIGRPPGPEMEYCTDRESYSLAAGLALGMVCLGHGSNLIGMSDLNVPEQLYQYMVGGHRRFQTGMHREKHKSPSYQIKEGDTINVDVTCPGATLALAMIYLKTNNRSIADWLRAPDTMYLLDFVKPEFLLLRTLARCLILWDDILPNSKWVDSNVPQIIRENSISLSEIELPCSEDLNLETLSQAHVYIIAGACLSLGFRFAGSENLSAFNCLHKFAKDFMTYLSAPNASVTGPYNLETCLSVVLLSLAMVMAGSGNLKVLQLCRFLHMKTGGEMNYGFHLAHHMALGLLFLGGGRYSLSTSNSSIAALLCALYPHFPAHSTDNRYHLQALRHLYVLAAEPRLLVPVDVDTNTPCYALLEVTYKGTQWYEQTKEELMAPTLLPELHLLKQIKVKGPRYWELLIDLSKGTQHLKSILSKDGVLYVKLRAGQLSYKEDPMGWQSLLAQTVANRNSEARAFKPETISAFTSDPALLSFADYFCKPTVNMGQKQEILDLFSSVLYECVTQETPEMLPAYIAMDQAIRRLGRREMSETSELWQIKLVLEFFSSRSHQERLQNHPKRGLFMNSEFLPVVKCTIDNTLDQWLQAGGDMCVHAYLSGQPLEESQLSMLACFLVYHSVPAPRHLPPIGLEGSTSFAELLFKFKQLKMPVRALLRLAPLLLGNPQPMVM</sequence>
<comment type="pathway">
    <text evidence="1">Protein modification; protein ubiquitination.</text>
</comment>
<dbReference type="InterPro" id="IPR024990">
    <property type="entry name" value="Apc1"/>
</dbReference>
<dbReference type="InterPro" id="IPR049255">
    <property type="entry name" value="Apc1_N"/>
</dbReference>
<name>A0A8D2DZN4_THEGE</name>
<dbReference type="Gene3D" id="1.25.10.10">
    <property type="entry name" value="Leucine-rich Repeat Variant"/>
    <property type="match status" value="2"/>
</dbReference>
<evidence type="ECO:0000256" key="7">
    <source>
        <dbReference type="ARBA" id="ARBA00022776"/>
    </source>
</evidence>
<evidence type="ECO:0000256" key="12">
    <source>
        <dbReference type="ARBA" id="ARBA00075907"/>
    </source>
</evidence>
<evidence type="ECO:0000256" key="10">
    <source>
        <dbReference type="ARBA" id="ARBA00045696"/>
    </source>
</evidence>
<evidence type="ECO:0000313" key="20">
    <source>
        <dbReference type="Ensembl" id="ENSTGEP00000000737.1"/>
    </source>
</evidence>
<dbReference type="PANTHER" id="PTHR12827:SF3">
    <property type="entry name" value="ANAPHASE-PROMOTING COMPLEX SUBUNIT 1"/>
    <property type="match status" value="1"/>
</dbReference>
<evidence type="ECO:0000256" key="5">
    <source>
        <dbReference type="ARBA" id="ARBA00022618"/>
    </source>
</evidence>
<evidence type="ECO:0000256" key="1">
    <source>
        <dbReference type="ARBA" id="ARBA00004906"/>
    </source>
</evidence>
<comment type="subunit">
    <text evidence="11">The mammalian APC/C is composed at least of 14 distinct subunits ANAPC1, ANAPC2, CDC27/APC3, ANAPC4, ANAPC5, CDC16/APC6, ANAPC7, CDC23/APC8, ANAPC10, ANAPC11, CDC26/APC12, ANAPC13, ANAPC15 and ANAPC16 that assemble into a complex of at least 19 chains with a combined molecular mass of around 1.2 MDa; APC/C interacts with FZR1 and FBXO5.</text>
</comment>
<dbReference type="Pfam" id="PF21282">
    <property type="entry name" value="APC1_3rd"/>
    <property type="match status" value="1"/>
</dbReference>
<feature type="domain" description="Anaphase-promoting complex subunit 1 N-terminal" evidence="16">
    <location>
        <begin position="372"/>
        <end position="447"/>
    </location>
</feature>
<accession>A0A8D2DZN4</accession>
<evidence type="ECO:0000256" key="9">
    <source>
        <dbReference type="ARBA" id="ARBA00023306"/>
    </source>
</evidence>
<organism evidence="20 21">
    <name type="scientific">Theropithecus gelada</name>
    <name type="common">Gelada baboon</name>
    <dbReference type="NCBI Taxonomy" id="9565"/>
    <lineage>
        <taxon>Eukaryota</taxon>
        <taxon>Metazoa</taxon>
        <taxon>Chordata</taxon>
        <taxon>Craniata</taxon>
        <taxon>Vertebrata</taxon>
        <taxon>Euteleostomi</taxon>
        <taxon>Mammalia</taxon>
        <taxon>Eutheria</taxon>
        <taxon>Euarchontoglires</taxon>
        <taxon>Primates</taxon>
        <taxon>Haplorrhini</taxon>
        <taxon>Catarrhini</taxon>
        <taxon>Cercopithecidae</taxon>
        <taxon>Cercopithecinae</taxon>
        <taxon>Theropithecus</taxon>
    </lineage>
</organism>
<dbReference type="InterPro" id="IPR048971">
    <property type="entry name" value="Apc1_3rd"/>
</dbReference>
<evidence type="ECO:0000256" key="14">
    <source>
        <dbReference type="ARBA" id="ARBA00082692"/>
    </source>
</evidence>
<feature type="compositionally biased region" description="Low complexity" evidence="15">
    <location>
        <begin position="114"/>
        <end position="134"/>
    </location>
</feature>
<feature type="compositionally biased region" description="Low complexity" evidence="15">
    <location>
        <begin position="175"/>
        <end position="185"/>
    </location>
</feature>
<proteinExistence type="inferred from homology"/>
<dbReference type="Proteomes" id="UP000694411">
    <property type="component" value="Chromosome 13"/>
</dbReference>
<feature type="domain" description="Anaphase-promoting complex subunit 1 C-terminal" evidence="17">
    <location>
        <begin position="1372"/>
        <end position="1531"/>
    </location>
</feature>
<dbReference type="GO" id="GO:0005680">
    <property type="term" value="C:anaphase-promoting complex"/>
    <property type="evidence" value="ECO:0007669"/>
    <property type="project" value="InterPro"/>
</dbReference>
<feature type="domain" description="Anaphase-promoting complex subunit 1 middle" evidence="18">
    <location>
        <begin position="571"/>
        <end position="621"/>
    </location>
</feature>
<dbReference type="GO" id="GO:0031145">
    <property type="term" value="P:anaphase-promoting complex-dependent catabolic process"/>
    <property type="evidence" value="ECO:0007669"/>
    <property type="project" value="TreeGrafter"/>
</dbReference>
<dbReference type="FunFam" id="1.25.10.10:FF:000075">
    <property type="entry name" value="Anaphase promoting complex subunit 1"/>
    <property type="match status" value="1"/>
</dbReference>